<dbReference type="InterPro" id="IPR005625">
    <property type="entry name" value="PepSY-ass_TM"/>
</dbReference>
<feature type="transmembrane region" description="Helical" evidence="1">
    <location>
        <begin position="140"/>
        <end position="161"/>
    </location>
</feature>
<protein>
    <submittedName>
        <fullName evidence="2">Peptidase</fullName>
    </submittedName>
</protein>
<dbReference type="EMBL" id="LYMM01000051">
    <property type="protein sequence ID" value="PNU03428.1"/>
    <property type="molecule type" value="Genomic_DNA"/>
</dbReference>
<feature type="transmembrane region" description="Helical" evidence="1">
    <location>
        <begin position="182"/>
        <end position="206"/>
    </location>
</feature>
<evidence type="ECO:0000256" key="1">
    <source>
        <dbReference type="SAM" id="Phobius"/>
    </source>
</evidence>
<reference evidence="2 3" key="1">
    <citation type="submission" date="2016-05" db="EMBL/GenBank/DDBJ databases">
        <title>Complete genome sequence of Novosphingobium guangzhouense SA925(T).</title>
        <authorList>
            <person name="Sha S."/>
        </authorList>
    </citation>
    <scope>NUCLEOTIDE SEQUENCE [LARGE SCALE GENOMIC DNA]</scope>
    <source>
        <strain evidence="2 3">SA925</strain>
    </source>
</reference>
<keyword evidence="1" id="KW-0812">Transmembrane</keyword>
<feature type="transmembrane region" description="Helical" evidence="1">
    <location>
        <begin position="475"/>
        <end position="496"/>
    </location>
</feature>
<dbReference type="PANTHER" id="PTHR34219:SF4">
    <property type="entry name" value="PEPSY DOMAIN-CONTAINING PROTEIN"/>
    <property type="match status" value="1"/>
</dbReference>
<feature type="transmembrane region" description="Helical" evidence="1">
    <location>
        <begin position="444"/>
        <end position="463"/>
    </location>
</feature>
<keyword evidence="3" id="KW-1185">Reference proteome</keyword>
<feature type="transmembrane region" description="Helical" evidence="1">
    <location>
        <begin position="339"/>
        <end position="361"/>
    </location>
</feature>
<dbReference type="PANTHER" id="PTHR34219">
    <property type="entry name" value="IRON-REGULATED INNER MEMBRANE PROTEIN-RELATED"/>
    <property type="match status" value="1"/>
</dbReference>
<dbReference type="AlphaFoldDB" id="A0A2K2FXC9"/>
<name>A0A2K2FXC9_9SPHN</name>
<sequence length="523" mass="56829">MRDTLRQSMALFHTWSGLLLGWLLFAMFATGTAAYFQDEITRWMQPEVAGDANPALAAQGAVRFLNTVAPDGQSWYITLPNSRSATTQVYWQPSASKPAPRGETSAVLDRDGNRITTRETRGGFFLYRFHFDLHYMPVLWARYLVGIAAMFMLVAIISGVITHKKIFADFFMLRFGKGQRSWLDAHNVTAVLALPFHLMITFTGLVTLASMYMPWGIAANYAAPTAFYEAVFGRAVAAEPTGKRVPLADLGPLVSAASNRWNGQRVGYISIANPNDAAARIDMTRSPEASFGARGETASFDGATGRLIGAHDANGAALATESVMIGLHTGRFAKWGLRWLYFLSGLGGTIMVGSGLVLWTVKRRARLPDPSRPHLGFRMVERLNIAAIAGLATGIAVYFLANRLLPLDMASRAEREIDSLFLAWLGIGLWGMIRPARRAWTETLAIAGACFAAVPVINALTTSRGLLPSLLAGDWTFVAFDLVMLVLAAGFAMAAVRSAKVRTKANAGQGSRTRRAAQKVTSA</sequence>
<dbReference type="Pfam" id="PF03929">
    <property type="entry name" value="PepSY_TM"/>
    <property type="match status" value="1"/>
</dbReference>
<comment type="caution">
    <text evidence="2">The sequence shown here is derived from an EMBL/GenBank/DDBJ whole genome shotgun (WGS) entry which is preliminary data.</text>
</comment>
<keyword evidence="1" id="KW-1133">Transmembrane helix</keyword>
<accession>A0A2K2FXC9</accession>
<organism evidence="2 3">
    <name type="scientific">Novosphingobium guangzhouense</name>
    <dbReference type="NCBI Taxonomy" id="1850347"/>
    <lineage>
        <taxon>Bacteria</taxon>
        <taxon>Pseudomonadati</taxon>
        <taxon>Pseudomonadota</taxon>
        <taxon>Alphaproteobacteria</taxon>
        <taxon>Sphingomonadales</taxon>
        <taxon>Sphingomonadaceae</taxon>
        <taxon>Novosphingobium</taxon>
    </lineage>
</organism>
<gene>
    <name evidence="2" type="ORF">A8V01_06885</name>
</gene>
<proteinExistence type="predicted"/>
<feature type="transmembrane region" description="Helical" evidence="1">
    <location>
        <begin position="382"/>
        <end position="401"/>
    </location>
</feature>
<evidence type="ECO:0000313" key="2">
    <source>
        <dbReference type="EMBL" id="PNU03428.1"/>
    </source>
</evidence>
<keyword evidence="1" id="KW-0472">Membrane</keyword>
<dbReference type="OrthoDB" id="9776609at2"/>
<feature type="transmembrane region" description="Helical" evidence="1">
    <location>
        <begin position="12"/>
        <end position="36"/>
    </location>
</feature>
<evidence type="ECO:0000313" key="3">
    <source>
        <dbReference type="Proteomes" id="UP000236327"/>
    </source>
</evidence>
<dbReference type="Proteomes" id="UP000236327">
    <property type="component" value="Unassembled WGS sequence"/>
</dbReference>
<dbReference type="RefSeq" id="WP_103097859.1">
    <property type="nucleotide sequence ID" value="NZ_LYMM01000051.1"/>
</dbReference>
<feature type="transmembrane region" description="Helical" evidence="1">
    <location>
        <begin position="421"/>
        <end position="437"/>
    </location>
</feature>